<dbReference type="GO" id="GO:0004659">
    <property type="term" value="F:prenyltransferase activity"/>
    <property type="evidence" value="ECO:0007669"/>
    <property type="project" value="InterPro"/>
</dbReference>
<dbReference type="AlphaFoldDB" id="A0A5P1RDQ3"/>
<comment type="pathway">
    <text evidence="2">Quinol/quinone metabolism; menaquinone biosynthesis.</text>
</comment>
<feature type="transmembrane region" description="Helical" evidence="9">
    <location>
        <begin position="12"/>
        <end position="34"/>
    </location>
</feature>
<proteinExistence type="predicted"/>
<dbReference type="GO" id="GO:0009234">
    <property type="term" value="P:menaquinone biosynthetic process"/>
    <property type="evidence" value="ECO:0007669"/>
    <property type="project" value="UniProtKB-UniPathway"/>
</dbReference>
<evidence type="ECO:0000313" key="10">
    <source>
        <dbReference type="EMBL" id="QEQ97401.1"/>
    </source>
</evidence>
<feature type="transmembrane region" description="Helical" evidence="9">
    <location>
        <begin position="210"/>
        <end position="228"/>
    </location>
</feature>
<keyword evidence="6 9" id="KW-0812">Transmembrane</keyword>
<evidence type="ECO:0000313" key="11">
    <source>
        <dbReference type="Proteomes" id="UP000324760"/>
    </source>
</evidence>
<evidence type="ECO:0000256" key="7">
    <source>
        <dbReference type="ARBA" id="ARBA00022989"/>
    </source>
</evidence>
<dbReference type="EMBL" id="CP043869">
    <property type="protein sequence ID" value="QEQ97401.1"/>
    <property type="molecule type" value="Genomic_DNA"/>
</dbReference>
<name>A0A5P1RDQ3_9GAMM</name>
<dbReference type="RefSeq" id="WP_138986957.1">
    <property type="nucleotide sequence ID" value="NZ_CP043869.1"/>
</dbReference>
<dbReference type="GO" id="GO:0042371">
    <property type="term" value="P:vitamin K biosynthetic process"/>
    <property type="evidence" value="ECO:0007669"/>
    <property type="project" value="TreeGrafter"/>
</dbReference>
<dbReference type="CDD" id="cd13962">
    <property type="entry name" value="PT_UbiA_UBIAD1"/>
    <property type="match status" value="1"/>
</dbReference>
<evidence type="ECO:0000256" key="9">
    <source>
        <dbReference type="SAM" id="Phobius"/>
    </source>
</evidence>
<comment type="subcellular location">
    <subcellularLocation>
        <location evidence="1">Membrane</location>
        <topology evidence="1">Multi-pass membrane protein</topology>
    </subcellularLocation>
</comment>
<accession>A0A5P1RDQ3</accession>
<reference evidence="10 11" key="1">
    <citation type="journal article" date="2019" name="Biochem. Eng. J.">
        <title>Metabolic engineering of the marine bacteria Neptunomonas concharum for the production of acetoin and meso-2,3-butanediol from acetate.</title>
        <authorList>
            <person name="Li W."/>
            <person name="Pu N."/>
            <person name="Liu C.-X."/>
            <person name="Yuan Q.-P."/>
            <person name="Li Z.-J."/>
        </authorList>
    </citation>
    <scope>NUCLEOTIDE SEQUENCE [LARGE SCALE GENOMIC DNA]</scope>
    <source>
        <strain evidence="10 11">JCM17730</strain>
    </source>
</reference>
<keyword evidence="11" id="KW-1185">Reference proteome</keyword>
<feature type="transmembrane region" description="Helical" evidence="9">
    <location>
        <begin position="40"/>
        <end position="63"/>
    </location>
</feature>
<feature type="transmembrane region" description="Helical" evidence="9">
    <location>
        <begin position="164"/>
        <end position="181"/>
    </location>
</feature>
<evidence type="ECO:0000256" key="2">
    <source>
        <dbReference type="ARBA" id="ARBA00004863"/>
    </source>
</evidence>
<dbReference type="Pfam" id="PF01040">
    <property type="entry name" value="UbiA"/>
    <property type="match status" value="1"/>
</dbReference>
<dbReference type="InterPro" id="IPR026046">
    <property type="entry name" value="UBIAD1"/>
</dbReference>
<feature type="transmembrane region" description="Helical" evidence="9">
    <location>
        <begin position="264"/>
        <end position="284"/>
    </location>
</feature>
<evidence type="ECO:0000256" key="1">
    <source>
        <dbReference type="ARBA" id="ARBA00004141"/>
    </source>
</evidence>
<feature type="transmembrane region" description="Helical" evidence="9">
    <location>
        <begin position="109"/>
        <end position="125"/>
    </location>
</feature>
<protein>
    <submittedName>
        <fullName evidence="10">Prenyltransferase</fullName>
    </submittedName>
</protein>
<dbReference type="GO" id="GO:0016020">
    <property type="term" value="C:membrane"/>
    <property type="evidence" value="ECO:0007669"/>
    <property type="project" value="UniProtKB-SubCell"/>
</dbReference>
<keyword evidence="8 9" id="KW-0472">Membrane</keyword>
<dbReference type="InterPro" id="IPR044878">
    <property type="entry name" value="UbiA_sf"/>
</dbReference>
<organism evidence="10 11">
    <name type="scientific">Neptunomonas concharum</name>
    <dbReference type="NCBI Taxonomy" id="1031538"/>
    <lineage>
        <taxon>Bacteria</taxon>
        <taxon>Pseudomonadati</taxon>
        <taxon>Pseudomonadota</taxon>
        <taxon>Gammaproteobacteria</taxon>
        <taxon>Oceanospirillales</taxon>
        <taxon>Oceanospirillaceae</taxon>
        <taxon>Neptunomonas</taxon>
    </lineage>
</organism>
<sequence length="286" mass="31099">MTHSSEYNFLKALRPFSFAVALIACSSGITVAWLEGEQDLLRIVLVLVGGVLLQAGVNLINDYADISLKSELSSSQIASILKNYRIGLMCFLLASFIGFWFVYQVGLSFLLLCAVGLLGALGYTLQPINYKGRGLGVILVFWLMGVLMVVGSYTAVSGRWSPDLLLLSIPISLLVSLLLLSNELRDYEADKALGIETLVVKLGYQRGSQLYRLVLLVTALLVVALSAYHQAPLILLALLSFGLVPSLLKLLGQPPQARQRLTPGSGRFLMVFGVLYNISLVFGLTL</sequence>
<dbReference type="Proteomes" id="UP000324760">
    <property type="component" value="Chromosome"/>
</dbReference>
<dbReference type="UniPathway" id="UPA00079"/>
<evidence type="ECO:0000256" key="5">
    <source>
        <dbReference type="ARBA" id="ARBA00022679"/>
    </source>
</evidence>
<dbReference type="KEGG" id="ncu:F0U83_12130"/>
<dbReference type="OrthoDB" id="9767568at2"/>
<feature type="transmembrane region" description="Helical" evidence="9">
    <location>
        <begin position="234"/>
        <end position="252"/>
    </location>
</feature>
<keyword evidence="7 9" id="KW-1133">Transmembrane helix</keyword>
<evidence type="ECO:0000256" key="3">
    <source>
        <dbReference type="ARBA" id="ARBA00022428"/>
    </source>
</evidence>
<feature type="transmembrane region" description="Helical" evidence="9">
    <location>
        <begin position="84"/>
        <end position="103"/>
    </location>
</feature>
<dbReference type="PANTHER" id="PTHR13929:SF0">
    <property type="entry name" value="UBIA PRENYLTRANSFERASE DOMAIN-CONTAINING PROTEIN 1"/>
    <property type="match status" value="1"/>
</dbReference>
<feature type="transmembrane region" description="Helical" evidence="9">
    <location>
        <begin position="137"/>
        <end position="158"/>
    </location>
</feature>
<keyword evidence="3" id="KW-0474">Menaquinone biosynthesis</keyword>
<dbReference type="InterPro" id="IPR000537">
    <property type="entry name" value="UbiA_prenyltransferase"/>
</dbReference>
<gene>
    <name evidence="10" type="ORF">F0U83_12130</name>
</gene>
<dbReference type="Gene3D" id="1.10.357.140">
    <property type="entry name" value="UbiA prenyltransferase"/>
    <property type="match status" value="1"/>
</dbReference>
<evidence type="ECO:0000256" key="6">
    <source>
        <dbReference type="ARBA" id="ARBA00022692"/>
    </source>
</evidence>
<evidence type="ECO:0000256" key="4">
    <source>
        <dbReference type="ARBA" id="ARBA00022475"/>
    </source>
</evidence>
<keyword evidence="5 10" id="KW-0808">Transferase</keyword>
<keyword evidence="4" id="KW-1003">Cell membrane</keyword>
<evidence type="ECO:0000256" key="8">
    <source>
        <dbReference type="ARBA" id="ARBA00023136"/>
    </source>
</evidence>
<dbReference type="PIRSF" id="PIRSF005355">
    <property type="entry name" value="UBIAD1"/>
    <property type="match status" value="1"/>
</dbReference>
<dbReference type="PANTHER" id="PTHR13929">
    <property type="entry name" value="1,4-DIHYDROXY-2-NAPHTHOATE OCTAPRENYLTRANSFERASE"/>
    <property type="match status" value="1"/>
</dbReference>